<dbReference type="InterPro" id="IPR042070">
    <property type="entry name" value="PucR_C-HTH_sf"/>
</dbReference>
<gene>
    <name evidence="5" type="ORF">F8153_06655</name>
</gene>
<feature type="domain" description="PucR C-terminal helix-turn-helix" evidence="3">
    <location>
        <begin position="487"/>
        <end position="545"/>
    </location>
</feature>
<accession>A0A833HPB6</accession>
<feature type="domain" description="Purine catabolism PurC-like" evidence="2">
    <location>
        <begin position="11"/>
        <end position="131"/>
    </location>
</feature>
<comment type="caution">
    <text evidence="5">The sequence shown here is derived from an EMBL/GenBank/DDBJ whole genome shotgun (WGS) entry which is preliminary data.</text>
</comment>
<dbReference type="PANTHER" id="PTHR33744">
    <property type="entry name" value="CARBOHYDRATE DIACID REGULATOR"/>
    <property type="match status" value="1"/>
</dbReference>
<evidence type="ECO:0000313" key="6">
    <source>
        <dbReference type="Proteomes" id="UP000465601"/>
    </source>
</evidence>
<dbReference type="InterPro" id="IPR025736">
    <property type="entry name" value="PucR_C-HTH_dom"/>
</dbReference>
<dbReference type="RefSeq" id="WP_151865598.1">
    <property type="nucleotide sequence ID" value="NZ_WBZB01000017.1"/>
</dbReference>
<dbReference type="AlphaFoldDB" id="A0A833HPB6"/>
<dbReference type="EMBL" id="WBZB01000017">
    <property type="protein sequence ID" value="KAB3530526.1"/>
    <property type="molecule type" value="Genomic_DNA"/>
</dbReference>
<sequence>MKRQNGITVDDIMKLKCMENCKVIAGANGLNNPVAKVNMTVDPDILAWLDAGEFLLTTAYSFKTEDIEVQKNLITHCAQKGVAGIGIKVYPYVEALPEEIIETANQLNFPIVDIYHETPLSDITSDIFKEIFNKQASLLQRLEKIHEQLMHVVLSGGEIKDVVRVVHENLQNPILVKIEHQEEVTMGLNEYIKDTSASLLSNYTRFYDSMENKVKERKFNETIELINGQRVRRMVMPIIVKNNVYGHIFSWALKTPLGGFDLSVLETASTTIALEVLKQLSIRDVENRHRAEFMEDLLSLDMNRKEKALEKATVFKLGYDQKYAMILIQLENIGDTMIEDILQKVALINNDIDRLSTELKLNSFIVSKTDGIYIMLSFNNEKSPYNIIPEFCNKLEKLLSLRLKKDEYKIGIGRLYNGLSKVYKSYIDASKAIVSGGLIGEENVVYFEKLGIYKILCQDVLKEELEKFYSVTLEPLVEYDRKKSTELVKTLESYYFNNGNLKKLSDDLYTHYNTTLYRLQRIQDITGMQLDNHKDRLNLEIALKIKRILKK</sequence>
<comment type="similarity">
    <text evidence="1">Belongs to the CdaR family.</text>
</comment>
<feature type="domain" description="CdaR GGDEF-like" evidence="4">
    <location>
        <begin position="305"/>
        <end position="433"/>
    </location>
</feature>
<protein>
    <submittedName>
        <fullName evidence="5">PucR family transcriptional regulator</fullName>
    </submittedName>
</protein>
<name>A0A833HPB6_9FIRM</name>
<dbReference type="Pfam" id="PF17853">
    <property type="entry name" value="GGDEF_2"/>
    <property type="match status" value="1"/>
</dbReference>
<dbReference type="InterPro" id="IPR041522">
    <property type="entry name" value="CdaR_GGDEF"/>
</dbReference>
<evidence type="ECO:0000313" key="5">
    <source>
        <dbReference type="EMBL" id="KAB3530526.1"/>
    </source>
</evidence>
<evidence type="ECO:0000259" key="2">
    <source>
        <dbReference type="Pfam" id="PF07905"/>
    </source>
</evidence>
<evidence type="ECO:0000259" key="3">
    <source>
        <dbReference type="Pfam" id="PF13556"/>
    </source>
</evidence>
<reference evidence="5 6" key="1">
    <citation type="submission" date="2019-10" db="EMBL/GenBank/DDBJ databases">
        <title>Alkaliphilus serpentinus sp. nov. and Alkaliphilus pronyensis sp. nov., two novel anaerobic alkaliphilic species isolated from the serpentinized-hosted hydrothermal field of the Prony Bay (New Caledonia).</title>
        <authorList>
            <person name="Postec A."/>
        </authorList>
    </citation>
    <scope>NUCLEOTIDE SEQUENCE [LARGE SCALE GENOMIC DNA]</scope>
    <source>
        <strain evidence="5 6">LacT</strain>
    </source>
</reference>
<dbReference type="PANTHER" id="PTHR33744:SF1">
    <property type="entry name" value="DNA-BINDING TRANSCRIPTIONAL ACTIVATOR ADER"/>
    <property type="match status" value="1"/>
</dbReference>
<keyword evidence="6" id="KW-1185">Reference proteome</keyword>
<dbReference type="InterPro" id="IPR029016">
    <property type="entry name" value="GAF-like_dom_sf"/>
</dbReference>
<proteinExistence type="inferred from homology"/>
<dbReference type="Pfam" id="PF13556">
    <property type="entry name" value="HTH_30"/>
    <property type="match status" value="1"/>
</dbReference>
<dbReference type="Proteomes" id="UP000465601">
    <property type="component" value="Unassembled WGS sequence"/>
</dbReference>
<evidence type="ECO:0000259" key="4">
    <source>
        <dbReference type="Pfam" id="PF17853"/>
    </source>
</evidence>
<dbReference type="InterPro" id="IPR051448">
    <property type="entry name" value="CdaR-like_regulators"/>
</dbReference>
<organism evidence="5 6">
    <name type="scientific">Alkaliphilus serpentinus</name>
    <dbReference type="NCBI Taxonomy" id="1482731"/>
    <lineage>
        <taxon>Bacteria</taxon>
        <taxon>Bacillati</taxon>
        <taxon>Bacillota</taxon>
        <taxon>Clostridia</taxon>
        <taxon>Peptostreptococcales</taxon>
        <taxon>Natronincolaceae</taxon>
        <taxon>Alkaliphilus</taxon>
    </lineage>
</organism>
<dbReference type="OrthoDB" id="143422at2"/>
<evidence type="ECO:0000256" key="1">
    <source>
        <dbReference type="ARBA" id="ARBA00006754"/>
    </source>
</evidence>
<dbReference type="Gene3D" id="3.30.450.40">
    <property type="match status" value="1"/>
</dbReference>
<dbReference type="Gene3D" id="1.10.10.2840">
    <property type="entry name" value="PucR C-terminal helix-turn-helix domain"/>
    <property type="match status" value="1"/>
</dbReference>
<dbReference type="InterPro" id="IPR012914">
    <property type="entry name" value="PucR_dom"/>
</dbReference>
<dbReference type="Pfam" id="PF07905">
    <property type="entry name" value="PucR"/>
    <property type="match status" value="1"/>
</dbReference>